<comment type="similarity">
    <text evidence="2">Belongs to the peptidase S8 family.</text>
</comment>
<dbReference type="Proteomes" id="UP001341840">
    <property type="component" value="Unassembled WGS sequence"/>
</dbReference>
<dbReference type="SUPFAM" id="SSF52743">
    <property type="entry name" value="Subtilisin-like"/>
    <property type="match status" value="1"/>
</dbReference>
<gene>
    <name evidence="4" type="ORF">PIB30_094724</name>
</gene>
<keyword evidence="3" id="KW-0732">Signal</keyword>
<evidence type="ECO:0000313" key="5">
    <source>
        <dbReference type="Proteomes" id="UP001341840"/>
    </source>
</evidence>
<proteinExistence type="inferred from homology"/>
<comment type="caution">
    <text evidence="4">The sequence shown here is derived from an EMBL/GenBank/DDBJ whole genome shotgun (WGS) entry which is preliminary data.</text>
</comment>
<evidence type="ECO:0000256" key="3">
    <source>
        <dbReference type="ARBA" id="ARBA00022729"/>
    </source>
</evidence>
<sequence>MEGVVSVFPSRTLQLHTTRSWDFMGFQESIQRNNTGESDVIIGVIDTGIWPESKSFNDDGFGPIPKKWKGACEGGKNFTCNNKIIGARHYLNENGSARDVVGHGSHTALAAEFQNFYCFSTFNSSMTNPSTALTLP</sequence>
<dbReference type="InterPro" id="IPR036852">
    <property type="entry name" value="Peptidase_S8/S53_dom_sf"/>
</dbReference>
<evidence type="ECO:0000313" key="4">
    <source>
        <dbReference type="EMBL" id="MED6128133.1"/>
    </source>
</evidence>
<comment type="subcellular location">
    <subcellularLocation>
        <location evidence="1">Secreted</location>
    </subcellularLocation>
</comment>
<name>A0ABU6RWH7_9FABA</name>
<dbReference type="EMBL" id="JASCZI010032322">
    <property type="protein sequence ID" value="MED6128133.1"/>
    <property type="molecule type" value="Genomic_DNA"/>
</dbReference>
<organism evidence="4 5">
    <name type="scientific">Stylosanthes scabra</name>
    <dbReference type="NCBI Taxonomy" id="79078"/>
    <lineage>
        <taxon>Eukaryota</taxon>
        <taxon>Viridiplantae</taxon>
        <taxon>Streptophyta</taxon>
        <taxon>Embryophyta</taxon>
        <taxon>Tracheophyta</taxon>
        <taxon>Spermatophyta</taxon>
        <taxon>Magnoliopsida</taxon>
        <taxon>eudicotyledons</taxon>
        <taxon>Gunneridae</taxon>
        <taxon>Pentapetalae</taxon>
        <taxon>rosids</taxon>
        <taxon>fabids</taxon>
        <taxon>Fabales</taxon>
        <taxon>Fabaceae</taxon>
        <taxon>Papilionoideae</taxon>
        <taxon>50 kb inversion clade</taxon>
        <taxon>dalbergioids sensu lato</taxon>
        <taxon>Dalbergieae</taxon>
        <taxon>Pterocarpus clade</taxon>
        <taxon>Stylosanthes</taxon>
    </lineage>
</organism>
<keyword evidence="5" id="KW-1185">Reference proteome</keyword>
<evidence type="ECO:0000256" key="2">
    <source>
        <dbReference type="ARBA" id="ARBA00011073"/>
    </source>
</evidence>
<evidence type="ECO:0000256" key="1">
    <source>
        <dbReference type="ARBA" id="ARBA00004613"/>
    </source>
</evidence>
<dbReference type="InterPro" id="IPR045051">
    <property type="entry name" value="SBT"/>
</dbReference>
<dbReference type="PANTHER" id="PTHR10795">
    <property type="entry name" value="PROPROTEIN CONVERTASE SUBTILISIN/KEXIN"/>
    <property type="match status" value="1"/>
</dbReference>
<protein>
    <submittedName>
        <fullName evidence="4">Uncharacterized protein</fullName>
    </submittedName>
</protein>
<dbReference type="Gene3D" id="3.40.50.200">
    <property type="entry name" value="Peptidase S8/S53 domain"/>
    <property type="match status" value="1"/>
</dbReference>
<reference evidence="4 5" key="1">
    <citation type="journal article" date="2023" name="Plants (Basel)">
        <title>Bridging the Gap: Combining Genomics and Transcriptomics Approaches to Understand Stylosanthes scabra, an Orphan Legume from the Brazilian Caatinga.</title>
        <authorList>
            <person name="Ferreira-Neto J.R.C."/>
            <person name="da Silva M.D."/>
            <person name="Binneck E."/>
            <person name="de Melo N.F."/>
            <person name="da Silva R.H."/>
            <person name="de Melo A.L.T.M."/>
            <person name="Pandolfi V."/>
            <person name="Bustamante F.O."/>
            <person name="Brasileiro-Vidal A.C."/>
            <person name="Benko-Iseppon A.M."/>
        </authorList>
    </citation>
    <scope>NUCLEOTIDE SEQUENCE [LARGE SCALE GENOMIC DNA]</scope>
    <source>
        <tissue evidence="4">Leaves</tissue>
    </source>
</reference>
<accession>A0ABU6RWH7</accession>